<dbReference type="PRINTS" id="PR00344">
    <property type="entry name" value="BCTRLSENSOR"/>
</dbReference>
<dbReference type="InterPro" id="IPR003594">
    <property type="entry name" value="HATPase_dom"/>
</dbReference>
<evidence type="ECO:0000313" key="7">
    <source>
        <dbReference type="EMBL" id="KAL1649451.1"/>
    </source>
</evidence>
<keyword evidence="1" id="KW-0597">Phosphoprotein</keyword>
<feature type="region of interest" description="Disordered" evidence="3">
    <location>
        <begin position="624"/>
        <end position="658"/>
    </location>
</feature>
<dbReference type="InterPro" id="IPR036890">
    <property type="entry name" value="HATPase_C_sf"/>
</dbReference>
<comment type="caution">
    <text evidence="7">The sequence shown here is derived from an EMBL/GenBank/DDBJ whole genome shotgun (WGS) entry which is preliminary data.</text>
</comment>
<evidence type="ECO:0000313" key="8">
    <source>
        <dbReference type="Proteomes" id="UP001521184"/>
    </source>
</evidence>
<dbReference type="InterPro" id="IPR009486">
    <property type="entry name" value="Pur_nuclsid_perm"/>
</dbReference>
<protein>
    <recommendedName>
        <fullName evidence="9">Histidine kinase</fullName>
    </recommendedName>
</protein>
<name>A0ABR3U1S3_9PEZI</name>
<dbReference type="InterPro" id="IPR001789">
    <property type="entry name" value="Sig_transdc_resp-reg_receiver"/>
</dbReference>
<dbReference type="SUPFAM" id="SSF55874">
    <property type="entry name" value="ATPase domain of HSP90 chaperone/DNA topoisomerase II/histidine kinase"/>
    <property type="match status" value="1"/>
</dbReference>
<feature type="chain" id="PRO_5045949305" description="Histidine kinase" evidence="4">
    <location>
        <begin position="23"/>
        <end position="1364"/>
    </location>
</feature>
<feature type="domain" description="Response regulatory" evidence="6">
    <location>
        <begin position="1306"/>
        <end position="1364"/>
    </location>
</feature>
<dbReference type="Pfam" id="PF06516">
    <property type="entry name" value="NUP"/>
    <property type="match status" value="1"/>
</dbReference>
<proteinExistence type="predicted"/>
<feature type="domain" description="Histidine kinase" evidence="5">
    <location>
        <begin position="828"/>
        <end position="1092"/>
    </location>
</feature>
<sequence>MRLCTLSSAAAAFSFFSASVSASPSPSRQDVSRAVAHPAQVDSRDVRTRETEKIKPKVFIVSMFDPEAEVWWGIPEFDLLANNVTVPGFSPLFPEAHCTADGEICQLVTGEGEINAAVTLTALYTSALFDLATTYFLIAGIAGISPAAGTLGSVTFARYAVQVALQYEFDAREPSLPANWTTGYVPQGAAAPLAYPGSLYGTEVFELNAALRDAALRFARTASLADSTAARAYRAHYASNTTDVDPYAAAVAPPGIVACDTATSDVYWSGALLGAAFAAYTRVLTNGTGAYCTTQQEDNASLEALVRGAKAGLLDVARVVVMRSASDFDRPYPGQGAVENLLDEERGHPSPRWLGTSESDMERWLWLGQQTLERQEEPSQHGCFVVPRLDVDERLKLLSPVAGSPYLKFYAAAPITTSRGITIGNICFVDSAEHREMLEPEQEFLLSMARKCMSQLESARECTLRLRAARLSEGLASFTDCRSVLADILQDPPSFHSGERSRSPTAKCAAANTAFSESTRLQNGEHQTSSLEQSDPGLGQVSGEVAQLQIRKHTGDEERTDSASDGNTCDNIYRKIFQRAADHLLASLEVEGVIFLDGITEFHGTSLPVGMPNQELQHEMKQTEPLPTSRPHENARYEGSSSVSALAKKRSCEDTTGPTKRLFTSAEFQRRVYTQRPAETLGISVDTSRAELKQTEVAEGILGLQHVDEGLLQRFMEDHPEGKIWYFDKEKRPYRFVRGGLTLDTSGDVNQLALCLPGVRQVLHSPLTDPVTGKNLAGCMAWTTSTFPVFTEASDLAPFKGFLHAVGTEICRIDTIAAKRQQDTFVASISHELRTPLHGILGTVDLLKETGLDSTQQGLADTISSSGSMLHATLGSVLSFAKINQFERKQNKSPQQGSDTSPWTRVNKAALSKRDGDFHGLYASTNVAMLCEEVVDMTVDGCSHDKTLSDKSLAITLDIAYHENWSLITEAGALRRIMINLIGNAMKYTTQGFVKISLDAERMGDEHRTDRGGAPMKIAVFTVSDSGQGMSSEFVDKHLFVPFRQEDSVGSQGLGLGMSMVKSLVALLGGEIEVKSEQGKGSVIRVSLPMVVGDQVSDSALPKEISLQQGILSLRSKRLNVAISGFVPSVTENIRDILSEWFCCGILSIEQEENVIPDLVIVQDTQVEPSGELSNRYPRRRLALLRVSKDSKSQIRSDILHKGDKSSISITQPLGPRKLTKALLLCSENQQGLQMPEERNLGPSSGNVASILERDGSSGPITASVNPTTVAMGRRTFGVRRLQNHSQPSETPDSTSMTAVCRRSARLLLVDDNEINLKILRMFLLRNGYDNVETAKNGAIAVEAVRACISGFDIIFMGKIDPVD</sequence>
<evidence type="ECO:0000256" key="4">
    <source>
        <dbReference type="SAM" id="SignalP"/>
    </source>
</evidence>
<evidence type="ECO:0000256" key="3">
    <source>
        <dbReference type="SAM" id="MobiDB-lite"/>
    </source>
</evidence>
<dbReference type="SMART" id="SM00387">
    <property type="entry name" value="HATPase_c"/>
    <property type="match status" value="1"/>
</dbReference>
<dbReference type="Proteomes" id="UP001521184">
    <property type="component" value="Unassembled WGS sequence"/>
</dbReference>
<evidence type="ECO:0000259" key="5">
    <source>
        <dbReference type="PROSITE" id="PS50109"/>
    </source>
</evidence>
<dbReference type="Pfam" id="PF02518">
    <property type="entry name" value="HATPase_c"/>
    <property type="match status" value="1"/>
</dbReference>
<dbReference type="EMBL" id="JAKEKT020000006">
    <property type="protein sequence ID" value="KAL1649451.1"/>
    <property type="molecule type" value="Genomic_DNA"/>
</dbReference>
<dbReference type="InterPro" id="IPR004358">
    <property type="entry name" value="Sig_transdc_His_kin-like_C"/>
</dbReference>
<feature type="signal peptide" evidence="4">
    <location>
        <begin position="1"/>
        <end position="22"/>
    </location>
</feature>
<dbReference type="Gene3D" id="1.10.287.130">
    <property type="match status" value="1"/>
</dbReference>
<dbReference type="InterPro" id="IPR011006">
    <property type="entry name" value="CheY-like_superfamily"/>
</dbReference>
<organism evidence="7 8">
    <name type="scientific">Diplodia intermedia</name>
    <dbReference type="NCBI Taxonomy" id="856260"/>
    <lineage>
        <taxon>Eukaryota</taxon>
        <taxon>Fungi</taxon>
        <taxon>Dikarya</taxon>
        <taxon>Ascomycota</taxon>
        <taxon>Pezizomycotina</taxon>
        <taxon>Dothideomycetes</taxon>
        <taxon>Dothideomycetes incertae sedis</taxon>
        <taxon>Botryosphaeriales</taxon>
        <taxon>Botryosphaeriaceae</taxon>
        <taxon>Diplodia</taxon>
    </lineage>
</organism>
<evidence type="ECO:0000256" key="2">
    <source>
        <dbReference type="PROSITE-ProRule" id="PRU00169"/>
    </source>
</evidence>
<evidence type="ECO:0000259" key="6">
    <source>
        <dbReference type="PROSITE" id="PS50110"/>
    </source>
</evidence>
<reference evidence="7 8" key="1">
    <citation type="journal article" date="2023" name="Plant Dis.">
        <title>First Report of Diplodia intermedia Causing Canker and Dieback Diseases on Apple Trees in Canada.</title>
        <authorList>
            <person name="Ellouze W."/>
            <person name="Ilyukhin E."/>
            <person name="Sulman M."/>
            <person name="Ali S."/>
        </authorList>
    </citation>
    <scope>NUCLEOTIDE SEQUENCE [LARGE SCALE GENOMIC DNA]</scope>
    <source>
        <strain evidence="7 8">M45-28</strain>
    </source>
</reference>
<accession>A0ABR3U1S3</accession>
<dbReference type="SUPFAM" id="SSF52172">
    <property type="entry name" value="CheY-like"/>
    <property type="match status" value="1"/>
</dbReference>
<comment type="caution">
    <text evidence="2">Lacks conserved residue(s) required for the propagation of feature annotation.</text>
</comment>
<dbReference type="PROSITE" id="PS50109">
    <property type="entry name" value="HIS_KIN"/>
    <property type="match status" value="1"/>
</dbReference>
<dbReference type="InterPro" id="IPR005467">
    <property type="entry name" value="His_kinase_dom"/>
</dbReference>
<evidence type="ECO:0008006" key="9">
    <source>
        <dbReference type="Google" id="ProtNLM"/>
    </source>
</evidence>
<keyword evidence="8" id="KW-1185">Reference proteome</keyword>
<dbReference type="SMART" id="SM00388">
    <property type="entry name" value="HisKA"/>
    <property type="match status" value="1"/>
</dbReference>
<dbReference type="PROSITE" id="PS50110">
    <property type="entry name" value="RESPONSE_REGULATORY"/>
    <property type="match status" value="1"/>
</dbReference>
<dbReference type="PANTHER" id="PTHR38643:SF1">
    <property type="entry name" value="PURINE NUCLEOSIDE PERMEASE C285.05-RELATED"/>
    <property type="match status" value="1"/>
</dbReference>
<dbReference type="SUPFAM" id="SSF47384">
    <property type="entry name" value="Homodimeric domain of signal transducing histidine kinase"/>
    <property type="match status" value="1"/>
</dbReference>
<dbReference type="Pfam" id="PF00512">
    <property type="entry name" value="HisKA"/>
    <property type="match status" value="1"/>
</dbReference>
<keyword evidence="4" id="KW-0732">Signal</keyword>
<feature type="region of interest" description="Disordered" evidence="3">
    <location>
        <begin position="21"/>
        <end position="48"/>
    </location>
</feature>
<dbReference type="Gene3D" id="3.40.50.2300">
    <property type="match status" value="1"/>
</dbReference>
<dbReference type="PANTHER" id="PTHR38643">
    <property type="entry name" value="PURINE NUCLEOSIDE PERMEASE C285.05-RELATED"/>
    <property type="match status" value="1"/>
</dbReference>
<dbReference type="InterPro" id="IPR003661">
    <property type="entry name" value="HisK_dim/P_dom"/>
</dbReference>
<dbReference type="Gene3D" id="3.30.565.10">
    <property type="entry name" value="Histidine kinase-like ATPase, C-terminal domain"/>
    <property type="match status" value="1"/>
</dbReference>
<dbReference type="SUPFAM" id="SSF55781">
    <property type="entry name" value="GAF domain-like"/>
    <property type="match status" value="1"/>
</dbReference>
<gene>
    <name evidence="7" type="ORF">SLS58_001506</name>
</gene>
<feature type="region of interest" description="Disordered" evidence="3">
    <location>
        <begin position="517"/>
        <end position="539"/>
    </location>
</feature>
<evidence type="ECO:0000256" key="1">
    <source>
        <dbReference type="ARBA" id="ARBA00022553"/>
    </source>
</evidence>
<feature type="compositionally biased region" description="Polar residues" evidence="3">
    <location>
        <begin position="517"/>
        <end position="533"/>
    </location>
</feature>
<dbReference type="CDD" id="cd00082">
    <property type="entry name" value="HisKA"/>
    <property type="match status" value="1"/>
</dbReference>
<dbReference type="InterPro" id="IPR036097">
    <property type="entry name" value="HisK_dim/P_sf"/>
</dbReference>